<evidence type="ECO:0000313" key="2">
    <source>
        <dbReference type="Proteomes" id="UP000076584"/>
    </source>
</evidence>
<organism evidence="1 2">
    <name type="scientific">Colletotrichum incanum</name>
    <name type="common">Soybean anthracnose fungus</name>
    <dbReference type="NCBI Taxonomy" id="1573173"/>
    <lineage>
        <taxon>Eukaryota</taxon>
        <taxon>Fungi</taxon>
        <taxon>Dikarya</taxon>
        <taxon>Ascomycota</taxon>
        <taxon>Pezizomycotina</taxon>
        <taxon>Sordariomycetes</taxon>
        <taxon>Hypocreomycetidae</taxon>
        <taxon>Glomerellales</taxon>
        <taxon>Glomerellaceae</taxon>
        <taxon>Colletotrichum</taxon>
        <taxon>Colletotrichum spaethianum species complex</taxon>
    </lineage>
</organism>
<proteinExistence type="predicted"/>
<dbReference type="Proteomes" id="UP000076584">
    <property type="component" value="Unassembled WGS sequence"/>
</dbReference>
<dbReference type="EMBL" id="LFIW01001266">
    <property type="protein sequence ID" value="KZL82859.1"/>
    <property type="molecule type" value="Genomic_DNA"/>
</dbReference>
<dbReference type="AlphaFoldDB" id="A0A167CPI1"/>
<accession>A0A167CPI1</accession>
<comment type="caution">
    <text evidence="1">The sequence shown here is derived from an EMBL/GenBank/DDBJ whole genome shotgun (WGS) entry which is preliminary data.</text>
</comment>
<evidence type="ECO:0000313" key="1">
    <source>
        <dbReference type="EMBL" id="KZL82859.1"/>
    </source>
</evidence>
<name>A0A167CPI1_COLIC</name>
<protein>
    <submittedName>
        <fullName evidence="1">Uncharacterized protein</fullName>
    </submittedName>
</protein>
<sequence>MRLEDAAPETRFRSVWLRHAECGSDKIGPMARHNKAKSRRESCYSNVSAALTQEEASIDVLLPWSTGQHMIQLAARKLRHTPFQLLIPEWTLSTKTRRRAGGNSGRILGSCESTAM</sequence>
<keyword evidence="2" id="KW-1185">Reference proteome</keyword>
<gene>
    <name evidence="1" type="ORF">CI238_05353</name>
</gene>
<reference evidence="1 2" key="1">
    <citation type="submission" date="2015-06" db="EMBL/GenBank/DDBJ databases">
        <title>Survival trade-offs in plant roots during colonization by closely related pathogenic and mutualistic fungi.</title>
        <authorList>
            <person name="Hacquard S."/>
            <person name="Kracher B."/>
            <person name="Hiruma K."/>
            <person name="Weinman A."/>
            <person name="Muench P."/>
            <person name="Garrido Oter R."/>
            <person name="Ver Loren van Themaat E."/>
            <person name="Dallerey J.-F."/>
            <person name="Damm U."/>
            <person name="Henrissat B."/>
            <person name="Lespinet O."/>
            <person name="Thon M."/>
            <person name="Kemen E."/>
            <person name="McHardy A.C."/>
            <person name="Schulze-Lefert P."/>
            <person name="O'Connell R.J."/>
        </authorList>
    </citation>
    <scope>NUCLEOTIDE SEQUENCE [LARGE SCALE GENOMIC DNA]</scope>
    <source>
        <strain evidence="1 2">MAFF 238704</strain>
    </source>
</reference>